<dbReference type="AlphaFoldDB" id="D4ANM2"/>
<evidence type="ECO:0000313" key="3">
    <source>
        <dbReference type="Proteomes" id="UP000008866"/>
    </source>
</evidence>
<evidence type="ECO:0000313" key="2">
    <source>
        <dbReference type="EMBL" id="EFE34883.1"/>
    </source>
</evidence>
<dbReference type="GeneID" id="9526214"/>
<dbReference type="RefSeq" id="XP_003015528.1">
    <property type="nucleotide sequence ID" value="XM_003015482.1"/>
</dbReference>
<reference evidence="3" key="1">
    <citation type="journal article" date="2011" name="Genome Biol.">
        <title>Comparative and functional genomics provide insights into the pathogenicity of dermatophytic fungi.</title>
        <authorList>
            <person name="Burmester A."/>
            <person name="Shelest E."/>
            <person name="Gloeckner G."/>
            <person name="Heddergott C."/>
            <person name="Schindler S."/>
            <person name="Staib P."/>
            <person name="Heidel A."/>
            <person name="Felder M."/>
            <person name="Petzold A."/>
            <person name="Szafranski K."/>
            <person name="Feuermann M."/>
            <person name="Pedruzzi I."/>
            <person name="Priebe S."/>
            <person name="Groth M."/>
            <person name="Winkler R."/>
            <person name="Li W."/>
            <person name="Kniemeyer O."/>
            <person name="Schroeckh V."/>
            <person name="Hertweck C."/>
            <person name="Hube B."/>
            <person name="White T.C."/>
            <person name="Platzer M."/>
            <person name="Guthke R."/>
            <person name="Heitman J."/>
            <person name="Woestemeyer J."/>
            <person name="Zipfel P.F."/>
            <person name="Monod M."/>
            <person name="Brakhage A.A."/>
        </authorList>
    </citation>
    <scope>NUCLEOTIDE SEQUENCE [LARGE SCALE GENOMIC DNA]</scope>
    <source>
        <strain evidence="3">ATCC MYA-4681 / CBS 112371</strain>
    </source>
</reference>
<feature type="region of interest" description="Disordered" evidence="1">
    <location>
        <begin position="1"/>
        <end position="55"/>
    </location>
</feature>
<feature type="compositionally biased region" description="Basic and acidic residues" evidence="1">
    <location>
        <begin position="1"/>
        <end position="16"/>
    </location>
</feature>
<feature type="compositionally biased region" description="Basic and acidic residues" evidence="1">
    <location>
        <begin position="27"/>
        <end position="46"/>
    </location>
</feature>
<dbReference type="EMBL" id="ABSU01000004">
    <property type="protein sequence ID" value="EFE34883.1"/>
    <property type="molecule type" value="Genomic_DNA"/>
</dbReference>
<gene>
    <name evidence="2" type="ORF">ARB_05839</name>
</gene>
<accession>D4ANM2</accession>
<dbReference type="Proteomes" id="UP000008866">
    <property type="component" value="Unassembled WGS sequence"/>
</dbReference>
<keyword evidence="3" id="KW-1185">Reference proteome</keyword>
<proteinExistence type="predicted"/>
<protein>
    <submittedName>
        <fullName evidence="2">Uncharacterized protein</fullName>
    </submittedName>
</protein>
<organism evidence="2 3">
    <name type="scientific">Arthroderma benhamiae (strain ATCC MYA-4681 / CBS 112371)</name>
    <name type="common">Trichophyton mentagrophytes</name>
    <dbReference type="NCBI Taxonomy" id="663331"/>
    <lineage>
        <taxon>Eukaryota</taxon>
        <taxon>Fungi</taxon>
        <taxon>Dikarya</taxon>
        <taxon>Ascomycota</taxon>
        <taxon>Pezizomycotina</taxon>
        <taxon>Eurotiomycetes</taxon>
        <taxon>Eurotiomycetidae</taxon>
        <taxon>Onygenales</taxon>
        <taxon>Arthrodermataceae</taxon>
        <taxon>Trichophyton</taxon>
    </lineage>
</organism>
<dbReference type="KEGG" id="abe:ARB_05839"/>
<dbReference type="HOGENOM" id="CLU_3031921_0_0_1"/>
<evidence type="ECO:0000256" key="1">
    <source>
        <dbReference type="SAM" id="MobiDB-lite"/>
    </source>
</evidence>
<comment type="caution">
    <text evidence="2">The sequence shown here is derived from an EMBL/GenBank/DDBJ whole genome shotgun (WGS) entry which is preliminary data.</text>
</comment>
<name>D4ANM2_ARTBC</name>
<sequence>MAQIKGKEKKERNEKRKEKKQLSIPLHHNDEKGRSTEVETGNDRMPHIAQGKYYY</sequence>